<comment type="caution">
    <text evidence="1">The sequence shown here is derived from an EMBL/GenBank/DDBJ whole genome shotgun (WGS) entry which is preliminary data.</text>
</comment>
<evidence type="ECO:0000313" key="1">
    <source>
        <dbReference type="EMBL" id="CAK9188664.1"/>
    </source>
</evidence>
<gene>
    <name evidence="1" type="ORF">ILEXP_LOCUS59362</name>
</gene>
<feature type="non-terminal residue" evidence="1">
    <location>
        <position position="1"/>
    </location>
</feature>
<accession>A0ABC8V620</accession>
<proteinExistence type="predicted"/>
<keyword evidence="2" id="KW-1185">Reference proteome</keyword>
<reference evidence="1 2" key="1">
    <citation type="submission" date="2024-02" db="EMBL/GenBank/DDBJ databases">
        <authorList>
            <person name="Vignale AGUSTIN F."/>
            <person name="Sosa J E."/>
            <person name="Modenutti C."/>
        </authorList>
    </citation>
    <scope>NUCLEOTIDE SEQUENCE [LARGE SCALE GENOMIC DNA]</scope>
</reference>
<protein>
    <submittedName>
        <fullName evidence="1">Uncharacterized protein</fullName>
    </submittedName>
</protein>
<dbReference type="AlphaFoldDB" id="A0ABC8V620"/>
<sequence length="112" mass="12537">SLQNRSSFALEENVRAGNTVLKNIGACESREQTNQRLDKGPDGVKKNKQVRTFRTSARKNIAPGNKFLMRLDQYYNTLKMVLILGVTSMVKLDRLLPNVKASNGLLDSGRQT</sequence>
<dbReference type="EMBL" id="CAUOFW020010590">
    <property type="protein sequence ID" value="CAK9188664.1"/>
    <property type="molecule type" value="Genomic_DNA"/>
</dbReference>
<dbReference type="Proteomes" id="UP001642360">
    <property type="component" value="Unassembled WGS sequence"/>
</dbReference>
<organism evidence="1 2">
    <name type="scientific">Ilex paraguariensis</name>
    <name type="common">yerba mate</name>
    <dbReference type="NCBI Taxonomy" id="185542"/>
    <lineage>
        <taxon>Eukaryota</taxon>
        <taxon>Viridiplantae</taxon>
        <taxon>Streptophyta</taxon>
        <taxon>Embryophyta</taxon>
        <taxon>Tracheophyta</taxon>
        <taxon>Spermatophyta</taxon>
        <taxon>Magnoliopsida</taxon>
        <taxon>eudicotyledons</taxon>
        <taxon>Gunneridae</taxon>
        <taxon>Pentapetalae</taxon>
        <taxon>asterids</taxon>
        <taxon>campanulids</taxon>
        <taxon>Aquifoliales</taxon>
        <taxon>Aquifoliaceae</taxon>
        <taxon>Ilex</taxon>
    </lineage>
</organism>
<evidence type="ECO:0000313" key="2">
    <source>
        <dbReference type="Proteomes" id="UP001642360"/>
    </source>
</evidence>
<name>A0ABC8V620_9AQUA</name>